<dbReference type="GO" id="GO:0003677">
    <property type="term" value="F:DNA binding"/>
    <property type="evidence" value="ECO:0007669"/>
    <property type="project" value="UniProtKB-KW"/>
</dbReference>
<evidence type="ECO:0000256" key="3">
    <source>
        <dbReference type="SAM" id="MobiDB-lite"/>
    </source>
</evidence>
<keyword evidence="1" id="KW-0238">DNA-binding</keyword>
<dbReference type="GO" id="GO:0000150">
    <property type="term" value="F:DNA strand exchange activity"/>
    <property type="evidence" value="ECO:0007669"/>
    <property type="project" value="InterPro"/>
</dbReference>
<proteinExistence type="predicted"/>
<accession>A0A3A9WU75</accession>
<reference evidence="5 6" key="1">
    <citation type="submission" date="2018-09" db="EMBL/GenBank/DDBJ databases">
        <title>Streptomyces sp. nov. DS1-2, an endophytic actinomycete isolated from roots of Dendrobium scabrilingue.</title>
        <authorList>
            <person name="Kuncharoen N."/>
            <person name="Kudo T."/>
            <person name="Ohkuma M."/>
            <person name="Yuki M."/>
            <person name="Tanasupawat S."/>
        </authorList>
    </citation>
    <scope>NUCLEOTIDE SEQUENCE [LARGE SCALE GENOMIC DNA]</scope>
    <source>
        <strain evidence="5 6">AZ1-7</strain>
    </source>
</reference>
<dbReference type="Gene3D" id="3.90.1750.20">
    <property type="entry name" value="Putative Large Serine Recombinase, Chain B, Domain 2"/>
    <property type="match status" value="1"/>
</dbReference>
<dbReference type="Pfam" id="PF00239">
    <property type="entry name" value="Resolvase"/>
    <property type="match status" value="1"/>
</dbReference>
<comment type="caution">
    <text evidence="5">The sequence shown here is derived from an EMBL/GenBank/DDBJ whole genome shotgun (WGS) entry which is preliminary data.</text>
</comment>
<keyword evidence="2" id="KW-0233">DNA recombination</keyword>
<dbReference type="PANTHER" id="PTHR30461:SF2">
    <property type="entry name" value="SERINE RECOMBINASE PINE-RELATED"/>
    <property type="match status" value="1"/>
</dbReference>
<evidence type="ECO:0000256" key="1">
    <source>
        <dbReference type="ARBA" id="ARBA00023125"/>
    </source>
</evidence>
<evidence type="ECO:0000313" key="6">
    <source>
        <dbReference type="Proteomes" id="UP000275024"/>
    </source>
</evidence>
<dbReference type="InterPro" id="IPR050639">
    <property type="entry name" value="SSR_resolvase"/>
</dbReference>
<dbReference type="Pfam" id="PF07508">
    <property type="entry name" value="Recombinase"/>
    <property type="match status" value="1"/>
</dbReference>
<dbReference type="InterPro" id="IPR025827">
    <property type="entry name" value="Zn_ribbon_recom_dom"/>
</dbReference>
<dbReference type="PROSITE" id="PS51737">
    <property type="entry name" value="RECOMBINASE_DNA_BIND"/>
    <property type="match status" value="1"/>
</dbReference>
<name>A0A3A9WU75_9ACTN</name>
<feature type="region of interest" description="Disordered" evidence="3">
    <location>
        <begin position="13"/>
        <end position="36"/>
    </location>
</feature>
<sequence length="542" mass="60203">MLRGLRAIRLSVHTDETTSPERQREADDRAAQEKGIDFGEGDAVREAVDLGVSASKTSPFDRPELGAWLARPDDFDALVFWRFDRAIRSMVDMHDLAKWARTYRKMIVFAEGVGGGGTMTFDFRNPMDPVSELMMMMFAFAAQVEAMSIKERVIGAQAAMRAMPLRWRGSRPPYGYMPVKLEGGGWTLIPDPDAVKVIEWIIRELLTGGKDGKGKAASLIAVELNEKGVPSPRDHWAIKQGRETGGKAGAPLGQKSETHKRFKWSAVTIRRILTSPAMLGWKTHQGKPVRDAEGRPVLATNSPIMDRAEYDVVCAVFERRAKAPRERKDSKSMLLRVAHCSACGSRMYVNPRKDRNPIYRCSYLQRGITCPAPAGVRADWAESFVEREFLSVVGDIPVREVREIPGYDPAPEIAATLAEFEEHQKQEGRQKSKAAAAAWQRHADALDARLAELEATPKVEARREVIDTGQTYADLWASRDVQGKQRILISAGVRLDVRPGRAAGWKSVDESRLRFTLTGGDLDGVLEELRAVALDNAEPASV</sequence>
<dbReference type="Gene3D" id="3.40.50.1390">
    <property type="entry name" value="Resolvase, N-terminal catalytic domain"/>
    <property type="match status" value="1"/>
</dbReference>
<dbReference type="EMBL" id="RBDX01000007">
    <property type="protein sequence ID" value="RKN09657.1"/>
    <property type="molecule type" value="Genomic_DNA"/>
</dbReference>
<evidence type="ECO:0000313" key="5">
    <source>
        <dbReference type="EMBL" id="RKN09657.1"/>
    </source>
</evidence>
<dbReference type="SMART" id="SM00857">
    <property type="entry name" value="Resolvase"/>
    <property type="match status" value="1"/>
</dbReference>
<dbReference type="Proteomes" id="UP000275024">
    <property type="component" value="Unassembled WGS sequence"/>
</dbReference>
<organism evidence="5 6">
    <name type="scientific">Streptomyces radicis</name>
    <dbReference type="NCBI Taxonomy" id="1750517"/>
    <lineage>
        <taxon>Bacteria</taxon>
        <taxon>Bacillati</taxon>
        <taxon>Actinomycetota</taxon>
        <taxon>Actinomycetes</taxon>
        <taxon>Kitasatosporales</taxon>
        <taxon>Streptomycetaceae</taxon>
        <taxon>Streptomyces</taxon>
    </lineage>
</organism>
<dbReference type="AlphaFoldDB" id="A0A3A9WU75"/>
<gene>
    <name evidence="5" type="ORF">D7319_11385</name>
</gene>
<dbReference type="InterPro" id="IPR006119">
    <property type="entry name" value="Resolv_N"/>
</dbReference>
<feature type="domain" description="Recombinase" evidence="4">
    <location>
        <begin position="173"/>
        <end position="323"/>
    </location>
</feature>
<dbReference type="SUPFAM" id="SSF53041">
    <property type="entry name" value="Resolvase-like"/>
    <property type="match status" value="1"/>
</dbReference>
<dbReference type="InterPro" id="IPR038109">
    <property type="entry name" value="DNA_bind_recomb_sf"/>
</dbReference>
<dbReference type="InterPro" id="IPR036162">
    <property type="entry name" value="Resolvase-like_N_sf"/>
</dbReference>
<protein>
    <submittedName>
        <fullName evidence="5">Recombinase family protein</fullName>
    </submittedName>
</protein>
<dbReference type="InterPro" id="IPR011109">
    <property type="entry name" value="DNA_bind_recombinase_dom"/>
</dbReference>
<dbReference type="CDD" id="cd00338">
    <property type="entry name" value="Ser_Recombinase"/>
    <property type="match status" value="1"/>
</dbReference>
<dbReference type="Pfam" id="PF13408">
    <property type="entry name" value="Zn_ribbon_recom"/>
    <property type="match status" value="1"/>
</dbReference>
<evidence type="ECO:0000256" key="2">
    <source>
        <dbReference type="ARBA" id="ARBA00023172"/>
    </source>
</evidence>
<evidence type="ECO:0000259" key="4">
    <source>
        <dbReference type="PROSITE" id="PS51737"/>
    </source>
</evidence>
<dbReference type="PANTHER" id="PTHR30461">
    <property type="entry name" value="DNA-INVERTASE FROM LAMBDOID PROPHAGE"/>
    <property type="match status" value="1"/>
</dbReference>